<accession>A0A1M6QIY2</accession>
<keyword evidence="3" id="KW-1185">Reference proteome</keyword>
<protein>
    <submittedName>
        <fullName evidence="2">Uncharacterized protein</fullName>
    </submittedName>
</protein>
<sequence length="110" mass="13166">MMFIEGMWVVALILILNALFSSIVKGYEERYMNRLKRVYYFVFGVMYIVTVEELWCYKETWFKFALGSLIILLFFTVISTLLDNLAIEGNSIGVYFIKIRKIYRKFRNKT</sequence>
<feature type="transmembrane region" description="Helical" evidence="1">
    <location>
        <begin position="6"/>
        <end position="26"/>
    </location>
</feature>
<keyword evidence="1" id="KW-0472">Membrane</keyword>
<reference evidence="3" key="1">
    <citation type="submission" date="2016-11" db="EMBL/GenBank/DDBJ databases">
        <authorList>
            <person name="Varghese N."/>
            <person name="Submissions S."/>
        </authorList>
    </citation>
    <scope>NUCLEOTIDE SEQUENCE [LARGE SCALE GENOMIC DNA]</scope>
    <source>
        <strain evidence="3">DSM 15518</strain>
    </source>
</reference>
<evidence type="ECO:0000256" key="1">
    <source>
        <dbReference type="SAM" id="Phobius"/>
    </source>
</evidence>
<name>A0A1M6QIY2_9FIRM</name>
<dbReference type="EMBL" id="FRAE01000043">
    <property type="protein sequence ID" value="SHK20239.1"/>
    <property type="molecule type" value="Genomic_DNA"/>
</dbReference>
<dbReference type="Proteomes" id="UP000242497">
    <property type="component" value="Unassembled WGS sequence"/>
</dbReference>
<feature type="transmembrane region" description="Helical" evidence="1">
    <location>
        <begin position="61"/>
        <end position="82"/>
    </location>
</feature>
<organism evidence="2 3">
    <name type="scientific">Tepidibacter formicigenes DSM 15518</name>
    <dbReference type="NCBI Taxonomy" id="1123349"/>
    <lineage>
        <taxon>Bacteria</taxon>
        <taxon>Bacillati</taxon>
        <taxon>Bacillota</taxon>
        <taxon>Clostridia</taxon>
        <taxon>Peptostreptococcales</taxon>
        <taxon>Peptostreptococcaceae</taxon>
        <taxon>Tepidibacter</taxon>
    </lineage>
</organism>
<gene>
    <name evidence="2" type="ORF">SAMN02744037_01864</name>
</gene>
<feature type="transmembrane region" description="Helical" evidence="1">
    <location>
        <begin position="38"/>
        <end position="55"/>
    </location>
</feature>
<proteinExistence type="predicted"/>
<dbReference type="AlphaFoldDB" id="A0A1M6QIY2"/>
<keyword evidence="1" id="KW-0812">Transmembrane</keyword>
<dbReference type="RefSeq" id="WP_072889326.1">
    <property type="nucleotide sequence ID" value="NZ_FRAE01000043.1"/>
</dbReference>
<evidence type="ECO:0000313" key="3">
    <source>
        <dbReference type="Proteomes" id="UP000242497"/>
    </source>
</evidence>
<keyword evidence="1" id="KW-1133">Transmembrane helix</keyword>
<evidence type="ECO:0000313" key="2">
    <source>
        <dbReference type="EMBL" id="SHK20239.1"/>
    </source>
</evidence>